<accession>A0AAJ8BVQ7</accession>
<dbReference type="AlphaFoldDB" id="A0AAJ8BVQ7"/>
<name>A0AAJ8BVQ7_ASPNG</name>
<dbReference type="VEuPathDB" id="FungiDB:An01g02770"/>
<gene>
    <name evidence="1" type="ORF">An01g02770</name>
</gene>
<dbReference type="KEGG" id="ang:An01g02770"/>
<protein>
    <submittedName>
        <fullName evidence="1">Uncharacterized protein</fullName>
    </submittedName>
</protein>
<evidence type="ECO:0000313" key="1">
    <source>
        <dbReference type="RefSeq" id="XP_059603135.1"/>
    </source>
</evidence>
<dbReference type="GeneID" id="84589879"/>
<organism evidence="1">
    <name type="scientific">Aspergillus niger</name>
    <dbReference type="NCBI Taxonomy" id="5061"/>
    <lineage>
        <taxon>Eukaryota</taxon>
        <taxon>Fungi</taxon>
        <taxon>Dikarya</taxon>
        <taxon>Ascomycota</taxon>
        <taxon>Pezizomycotina</taxon>
        <taxon>Eurotiomycetes</taxon>
        <taxon>Eurotiomycetidae</taxon>
        <taxon>Eurotiales</taxon>
        <taxon>Aspergillaceae</taxon>
        <taxon>Aspergillus</taxon>
        <taxon>Aspergillus subgen. Circumdati</taxon>
    </lineage>
</organism>
<reference evidence="1" key="2">
    <citation type="submission" date="2025-08" db="UniProtKB">
        <authorList>
            <consortium name="RefSeq"/>
        </authorList>
    </citation>
    <scope>IDENTIFICATION</scope>
</reference>
<reference evidence="1" key="1">
    <citation type="submission" date="2025-02" db="EMBL/GenBank/DDBJ databases">
        <authorList>
            <consortium name="NCBI Genome Project"/>
        </authorList>
    </citation>
    <scope>NUCLEOTIDE SEQUENCE</scope>
</reference>
<sequence>MSSFRIGNEGRAFRTVGSLKWDFVSLQFSAQQNRLIWPFLWWWRVLPPLIYSRCVNQIPQEPLIYTSGDWKLSSEYWQGLCPPGCKALIPRYGSVQLVP</sequence>
<dbReference type="RefSeq" id="XP_059603135.1">
    <property type="nucleotide sequence ID" value="XM_059746626.1"/>
</dbReference>
<proteinExistence type="predicted"/>